<sequence length="130" mass="15239">MWERTSIVNNIHVSIVSRGAVFEIGELQFFHTTDNVLAIQREQELFFGNEGNFGDYKVFYMEPEFEPIYEPIQMSFINANPYIYVGSIRSQAISSSSLLQIGNGRHIRNETRKMNIRQLLRRKQTKDGRY</sequence>
<dbReference type="EMBL" id="PKOZ01000004">
    <property type="protein sequence ID" value="PQD95480.1"/>
    <property type="molecule type" value="Genomic_DNA"/>
</dbReference>
<reference evidence="1 2" key="1">
    <citation type="submission" date="2017-12" db="EMBL/GenBank/DDBJ databases">
        <title>Taxonomic description and draft genome of Pradoshia cofamensis Gen. nov., sp. nov., a thermotolerant bacillale isolated from anterior gut of earthworm Eisenia fetida.</title>
        <authorList>
            <person name="Saha T."/>
            <person name="Chakraborty R."/>
        </authorList>
    </citation>
    <scope>NUCLEOTIDE SEQUENCE [LARGE SCALE GENOMIC DNA]</scope>
    <source>
        <strain evidence="1 2">EAG3</strain>
    </source>
</reference>
<dbReference type="Pfam" id="PF10970">
    <property type="entry name" value="GerPE"/>
    <property type="match status" value="1"/>
</dbReference>
<dbReference type="RefSeq" id="WP_104849235.1">
    <property type="nucleotide sequence ID" value="NZ_PKOZ01000004.1"/>
</dbReference>
<dbReference type="AlphaFoldDB" id="A0A2S7N0F1"/>
<evidence type="ECO:0000313" key="2">
    <source>
        <dbReference type="Proteomes" id="UP000239663"/>
    </source>
</evidence>
<keyword evidence="2" id="KW-1185">Reference proteome</keyword>
<accession>A0A2S7N0F1</accession>
<dbReference type="OrthoDB" id="2599887at2"/>
<protein>
    <submittedName>
        <fullName evidence="1">Spore germination protein GerPE</fullName>
    </submittedName>
</protein>
<dbReference type="InterPro" id="IPR024496">
    <property type="entry name" value="Spore_germ_GerPE"/>
</dbReference>
<dbReference type="Proteomes" id="UP000239663">
    <property type="component" value="Unassembled WGS sequence"/>
</dbReference>
<organism evidence="1 2">
    <name type="scientific">Pradoshia eiseniae</name>
    <dbReference type="NCBI Taxonomy" id="2064768"/>
    <lineage>
        <taxon>Bacteria</taxon>
        <taxon>Bacillati</taxon>
        <taxon>Bacillota</taxon>
        <taxon>Bacilli</taxon>
        <taxon>Bacillales</taxon>
        <taxon>Bacillaceae</taxon>
        <taxon>Pradoshia</taxon>
    </lineage>
</organism>
<evidence type="ECO:0000313" key="1">
    <source>
        <dbReference type="EMBL" id="PQD95480.1"/>
    </source>
</evidence>
<gene>
    <name evidence="1" type="ORF">CYL18_09350</name>
</gene>
<proteinExistence type="predicted"/>
<comment type="caution">
    <text evidence="1">The sequence shown here is derived from an EMBL/GenBank/DDBJ whole genome shotgun (WGS) entry which is preliminary data.</text>
</comment>
<name>A0A2S7N0F1_9BACI</name>